<dbReference type="InterPro" id="IPR036866">
    <property type="entry name" value="RibonucZ/Hydroxyglut_hydro"/>
</dbReference>
<dbReference type="Pfam" id="PF12706">
    <property type="entry name" value="Lactamase_B_2"/>
    <property type="match status" value="1"/>
</dbReference>
<dbReference type="GO" id="GO:0042781">
    <property type="term" value="F:3'-tRNA processing endoribonuclease activity"/>
    <property type="evidence" value="ECO:0007669"/>
    <property type="project" value="TreeGrafter"/>
</dbReference>
<dbReference type="OrthoDB" id="9800940at2"/>
<dbReference type="PATRIC" id="fig|1068978.7.peg.1498"/>
<reference evidence="2 3" key="1">
    <citation type="submission" date="2014-07" db="EMBL/GenBank/DDBJ databases">
        <title>Whole Genome Sequence of the Amycolatopsis methanolica 239.</title>
        <authorList>
            <person name="Tang B."/>
        </authorList>
    </citation>
    <scope>NUCLEOTIDE SEQUENCE [LARGE SCALE GENOMIC DNA]</scope>
    <source>
        <strain evidence="2 3">239</strain>
    </source>
</reference>
<dbReference type="CDD" id="cd07716">
    <property type="entry name" value="RNaseZ_short-form-like_MBL-fold"/>
    <property type="match status" value="1"/>
</dbReference>
<dbReference type="InterPro" id="IPR001279">
    <property type="entry name" value="Metallo-B-lactamas"/>
</dbReference>
<dbReference type="EMBL" id="CP009110">
    <property type="protein sequence ID" value="AIJ21512.1"/>
    <property type="molecule type" value="Genomic_DNA"/>
</dbReference>
<proteinExistence type="predicted"/>
<evidence type="ECO:0000259" key="1">
    <source>
        <dbReference type="Pfam" id="PF12706"/>
    </source>
</evidence>
<gene>
    <name evidence="2" type="ORF">AMETH_1420</name>
</gene>
<dbReference type="SUPFAM" id="SSF56281">
    <property type="entry name" value="Metallo-hydrolase/oxidoreductase"/>
    <property type="match status" value="1"/>
</dbReference>
<dbReference type="PANTHER" id="PTHR46018:SF4">
    <property type="entry name" value="METALLO-HYDROLASE YHFI-RELATED"/>
    <property type="match status" value="1"/>
</dbReference>
<dbReference type="PANTHER" id="PTHR46018">
    <property type="entry name" value="ZINC PHOSPHODIESTERASE ELAC PROTEIN 1"/>
    <property type="match status" value="1"/>
</dbReference>
<dbReference type="eggNOG" id="COG1234">
    <property type="taxonomic scope" value="Bacteria"/>
</dbReference>
<name>A0A076MUK3_AMYME</name>
<dbReference type="HOGENOM" id="CLU_031317_3_0_11"/>
<dbReference type="STRING" id="1068978.AMETH_1420"/>
<evidence type="ECO:0000313" key="2">
    <source>
        <dbReference type="EMBL" id="AIJ21512.1"/>
    </source>
</evidence>
<protein>
    <submittedName>
        <fullName evidence="2">Beta-lactamase</fullName>
    </submittedName>
</protein>
<sequence>MRLTILGCSGSVPGPGQPASGYLLEADGFLLGLEFGNGVFAELQQRRDPFDLDALVLSHLHPDHCADFSALTVLRRYHPAPPYDTTARRLPVHAPANAPVRLAMAYAPNEAELAETDLSDVYEFHALSGEPVKIGPFEVTAIPVVHPTEAFGLRVRHAGRTLAYTGDTGPCDALADLVRDVDVLLAEASWTDADDRPPGVHLSGKQAGELARDAGVERLLITHVAPWSDRDAILAEARAVFPGAALVERGAVYDV</sequence>
<evidence type="ECO:0000313" key="3">
    <source>
        <dbReference type="Proteomes" id="UP000062973"/>
    </source>
</evidence>
<feature type="domain" description="Metallo-beta-lactamase" evidence="1">
    <location>
        <begin position="45"/>
        <end position="223"/>
    </location>
</feature>
<accession>A0A076MUK3</accession>
<dbReference type="Proteomes" id="UP000062973">
    <property type="component" value="Chromosome"/>
</dbReference>
<dbReference type="RefSeq" id="WP_017987373.1">
    <property type="nucleotide sequence ID" value="NZ_AQUL01000001.1"/>
</dbReference>
<dbReference type="Gene3D" id="3.60.15.10">
    <property type="entry name" value="Ribonuclease Z/Hydroxyacylglutathione hydrolase-like"/>
    <property type="match status" value="1"/>
</dbReference>
<dbReference type="KEGG" id="amq:AMETH_1420"/>
<organism evidence="2 3">
    <name type="scientific">Amycolatopsis methanolica 239</name>
    <dbReference type="NCBI Taxonomy" id="1068978"/>
    <lineage>
        <taxon>Bacteria</taxon>
        <taxon>Bacillati</taxon>
        <taxon>Actinomycetota</taxon>
        <taxon>Actinomycetes</taxon>
        <taxon>Pseudonocardiales</taxon>
        <taxon>Pseudonocardiaceae</taxon>
        <taxon>Amycolatopsis</taxon>
        <taxon>Amycolatopsis methanolica group</taxon>
    </lineage>
</organism>
<dbReference type="AlphaFoldDB" id="A0A076MUK3"/>
<keyword evidence="3" id="KW-1185">Reference proteome</keyword>